<feature type="compositionally biased region" description="Low complexity" evidence="1">
    <location>
        <begin position="51"/>
        <end position="65"/>
    </location>
</feature>
<feature type="region of interest" description="Disordered" evidence="1">
    <location>
        <begin position="43"/>
        <end position="88"/>
    </location>
</feature>
<gene>
    <name evidence="2" type="ORF">GKJPGBOP_08014</name>
</gene>
<accession>A0A401WG09</accession>
<sequence>MKATTTVGLLLSAGLFVISRLDVGSAVGIALMGPIYGSHYRSNLPAPPDQLPADAAEAARDSAGAGLHVADRSVPGARPWQTASRPPS</sequence>
<protein>
    <submittedName>
        <fullName evidence="2">MFS transporter</fullName>
    </submittedName>
</protein>
<evidence type="ECO:0000313" key="2">
    <source>
        <dbReference type="EMBL" id="GCD48218.1"/>
    </source>
</evidence>
<reference evidence="2 3" key="1">
    <citation type="submission" date="2018-11" db="EMBL/GenBank/DDBJ databases">
        <title>Whole genome sequence of Streptomyces paromomycinus NBRC 15454(T).</title>
        <authorList>
            <person name="Komaki H."/>
            <person name="Tamura T."/>
        </authorList>
    </citation>
    <scope>NUCLEOTIDE SEQUENCE [LARGE SCALE GENOMIC DNA]</scope>
    <source>
        <strain evidence="2 3">NBRC 15454</strain>
    </source>
</reference>
<proteinExistence type="predicted"/>
<evidence type="ECO:0000313" key="3">
    <source>
        <dbReference type="Proteomes" id="UP000286746"/>
    </source>
</evidence>
<dbReference type="Proteomes" id="UP000286746">
    <property type="component" value="Unassembled WGS sequence"/>
</dbReference>
<comment type="caution">
    <text evidence="2">The sequence shown here is derived from an EMBL/GenBank/DDBJ whole genome shotgun (WGS) entry which is preliminary data.</text>
</comment>
<keyword evidence="3" id="KW-1185">Reference proteome</keyword>
<dbReference type="AlphaFoldDB" id="A0A401WG09"/>
<organism evidence="2 3">
    <name type="scientific">Streptomyces paromomycinus</name>
    <name type="common">Streptomyces rimosus subsp. paromomycinus</name>
    <dbReference type="NCBI Taxonomy" id="92743"/>
    <lineage>
        <taxon>Bacteria</taxon>
        <taxon>Bacillati</taxon>
        <taxon>Actinomycetota</taxon>
        <taxon>Actinomycetes</taxon>
        <taxon>Kitasatosporales</taxon>
        <taxon>Streptomycetaceae</taxon>
        <taxon>Streptomyces</taxon>
    </lineage>
</organism>
<evidence type="ECO:0000256" key="1">
    <source>
        <dbReference type="SAM" id="MobiDB-lite"/>
    </source>
</evidence>
<dbReference type="EMBL" id="BHZD01000001">
    <property type="protein sequence ID" value="GCD48218.1"/>
    <property type="molecule type" value="Genomic_DNA"/>
</dbReference>
<dbReference type="RefSeq" id="WP_246177907.1">
    <property type="nucleotide sequence ID" value="NZ_BHZD01000001.1"/>
</dbReference>
<name>A0A401WG09_STREY</name>